<reference evidence="2" key="1">
    <citation type="submission" date="2016-05" db="EMBL/GenBank/DDBJ databases">
        <authorList>
            <person name="Baek K."/>
            <person name="Yang S.-J."/>
        </authorList>
    </citation>
    <scope>NUCLEOTIDE SEQUENCE [LARGE SCALE GENOMIC DNA]</scope>
    <source>
        <strain evidence="2">ST58-10</strain>
    </source>
</reference>
<dbReference type="EMBL" id="CP015839">
    <property type="protein sequence ID" value="ANG64363.1"/>
    <property type="molecule type" value="Genomic_DNA"/>
</dbReference>
<dbReference type="AlphaFoldDB" id="A0A1A9F3P9"/>
<proteinExistence type="predicted"/>
<keyword evidence="2" id="KW-1185">Reference proteome</keyword>
<name>A0A1A9F3P9_9GAMM</name>
<dbReference type="Gene3D" id="1.25.40.20">
    <property type="entry name" value="Ankyrin repeat-containing domain"/>
    <property type="match status" value="1"/>
</dbReference>
<protein>
    <submittedName>
        <fullName evidence="1">Uncharacterized protein</fullName>
    </submittedName>
</protein>
<gene>
    <name evidence="1" type="ORF">A8C75_19035</name>
</gene>
<dbReference type="OrthoDB" id="6087427at2"/>
<dbReference type="RefSeq" id="WP_067385896.1">
    <property type="nucleotide sequence ID" value="NZ_CP015839.1"/>
</dbReference>
<evidence type="ECO:0000313" key="1">
    <source>
        <dbReference type="EMBL" id="ANG64363.1"/>
    </source>
</evidence>
<dbReference type="KEGG" id="mars:A8C75_19035"/>
<dbReference type="Proteomes" id="UP000078070">
    <property type="component" value="Chromosome"/>
</dbReference>
<evidence type="ECO:0000313" key="2">
    <source>
        <dbReference type="Proteomes" id="UP000078070"/>
    </source>
</evidence>
<dbReference type="SUPFAM" id="SSF48403">
    <property type="entry name" value="Ankyrin repeat"/>
    <property type="match status" value="1"/>
</dbReference>
<reference evidence="1 2" key="2">
    <citation type="journal article" date="2018" name="Int. J. Syst. Evol. Microbiol.">
        <title>Marinobacterium aestuarii sp. nov., a benzene-degrading marine bacterium isolated from estuary sediment.</title>
        <authorList>
            <person name="Bae S.S."/>
            <person name="Jung J."/>
            <person name="Chung D."/>
            <person name="Baek K."/>
        </authorList>
    </citation>
    <scope>NUCLEOTIDE SEQUENCE [LARGE SCALE GENOMIC DNA]</scope>
    <source>
        <strain evidence="1 2">ST58-10</strain>
    </source>
</reference>
<accession>A0A1A9F3P9</accession>
<sequence length="210" mass="22459">MLKLFTGSPATRLAQAIERDDADGLAKLLRKATPALLSEPVDSGHLATELAIDAQSPKLLTLLLNAGCDANAVGAQGLPLSWRSLTTHGLAGKSLELLAALLRAGADPNSINDAGTPLLHASFAHCEPVRLMLHLSRLLEAGARIDSLDGAGDSILLLALRSDRRELIQFLIHSGALLPDSLTADISEETQRYAQRCQQDYRIRQQFLGA</sequence>
<organism evidence="1 2">
    <name type="scientific">Marinobacterium aestuarii</name>
    <dbReference type="NCBI Taxonomy" id="1821621"/>
    <lineage>
        <taxon>Bacteria</taxon>
        <taxon>Pseudomonadati</taxon>
        <taxon>Pseudomonadota</taxon>
        <taxon>Gammaproteobacteria</taxon>
        <taxon>Oceanospirillales</taxon>
        <taxon>Oceanospirillaceae</taxon>
        <taxon>Marinobacterium</taxon>
    </lineage>
</organism>
<dbReference type="InterPro" id="IPR036770">
    <property type="entry name" value="Ankyrin_rpt-contain_sf"/>
</dbReference>
<dbReference type="STRING" id="1821621.A8C75_19035"/>